<dbReference type="STRING" id="112413.SAMN05421854_11327"/>
<dbReference type="RefSeq" id="WP_244287389.1">
    <property type="nucleotide sequence ID" value="NZ_FOWC01000013.1"/>
</dbReference>
<evidence type="ECO:0000256" key="2">
    <source>
        <dbReference type="ARBA" id="ARBA00022723"/>
    </source>
</evidence>
<evidence type="ECO:0000259" key="6">
    <source>
        <dbReference type="Pfam" id="PF00365"/>
    </source>
</evidence>
<dbReference type="GO" id="GO:0006002">
    <property type="term" value="P:fructose 6-phosphate metabolic process"/>
    <property type="evidence" value="ECO:0007669"/>
    <property type="project" value="TreeGrafter"/>
</dbReference>
<evidence type="ECO:0000256" key="4">
    <source>
        <dbReference type="ARBA" id="ARBA00022842"/>
    </source>
</evidence>
<dbReference type="InterPro" id="IPR035966">
    <property type="entry name" value="PKF_sf"/>
</dbReference>
<dbReference type="SUPFAM" id="SSF53784">
    <property type="entry name" value="Phosphofructokinase"/>
    <property type="match status" value="1"/>
</dbReference>
<dbReference type="GO" id="GO:0042802">
    <property type="term" value="F:identical protein binding"/>
    <property type="evidence" value="ECO:0007669"/>
    <property type="project" value="TreeGrafter"/>
</dbReference>
<dbReference type="Gene3D" id="3.40.50.450">
    <property type="match status" value="1"/>
</dbReference>
<dbReference type="Gene3D" id="3.40.50.460">
    <property type="entry name" value="Phosphofructokinase domain"/>
    <property type="match status" value="1"/>
</dbReference>
<dbReference type="EMBL" id="FOWC01000013">
    <property type="protein sequence ID" value="SFQ47732.1"/>
    <property type="molecule type" value="Genomic_DNA"/>
</dbReference>
<accession>A0A1I5YU75</accession>
<dbReference type="UniPathway" id="UPA00109">
    <property type="reaction ID" value="UER00182"/>
</dbReference>
<evidence type="ECO:0000256" key="1">
    <source>
        <dbReference type="ARBA" id="ARBA00022679"/>
    </source>
</evidence>
<dbReference type="InterPro" id="IPR000023">
    <property type="entry name" value="Phosphofructokinase_dom"/>
</dbReference>
<feature type="compositionally biased region" description="Polar residues" evidence="5">
    <location>
        <begin position="251"/>
        <end position="260"/>
    </location>
</feature>
<feature type="compositionally biased region" description="Polar residues" evidence="5">
    <location>
        <begin position="217"/>
        <end position="226"/>
    </location>
</feature>
<protein>
    <submittedName>
        <fullName evidence="7">6-phosphofructokinase 1</fullName>
    </submittedName>
</protein>
<dbReference type="GO" id="GO:0048029">
    <property type="term" value="F:monosaccharide binding"/>
    <property type="evidence" value="ECO:0007669"/>
    <property type="project" value="TreeGrafter"/>
</dbReference>
<sequence>MRIGDLGCPGANAVLRAFARKGIHVHGWEISGIQDGGAGLRENRSVPIGSPEIGEIRHRPFLSSSRGPVKPGDSLHNLVVLGSADALAGAAKLAADALDRCRTTAESHERALVVEVAGQDSGWLALHAGLAGGADVILGPEHPCGLDRVLPRVTRRFDRGRAPIIVVSEGALPDGIPVPNGVATWLSEEISRRARKADGRPRPTGNWASGSACARSTRCTPASPASWSRCAAPMSSPSRWPRQPCAKRSLPSATAKSTLCSADEAG</sequence>
<proteinExistence type="predicted"/>
<evidence type="ECO:0000313" key="7">
    <source>
        <dbReference type="EMBL" id="SFQ47732.1"/>
    </source>
</evidence>
<keyword evidence="1" id="KW-0808">Transferase</keyword>
<gene>
    <name evidence="7" type="ORF">SAMN05421854_11327</name>
</gene>
<dbReference type="GO" id="GO:0003872">
    <property type="term" value="F:6-phosphofructokinase activity"/>
    <property type="evidence" value="ECO:0007669"/>
    <property type="project" value="InterPro"/>
</dbReference>
<feature type="region of interest" description="Disordered" evidence="5">
    <location>
        <begin position="193"/>
        <end position="266"/>
    </location>
</feature>
<reference evidence="7 8" key="1">
    <citation type="submission" date="2016-10" db="EMBL/GenBank/DDBJ databases">
        <authorList>
            <person name="de Groot N.N."/>
        </authorList>
    </citation>
    <scope>NUCLEOTIDE SEQUENCE [LARGE SCALE GENOMIC DNA]</scope>
    <source>
        <strain evidence="7 8">DSM 44637</strain>
    </source>
</reference>
<dbReference type="GO" id="GO:0030388">
    <property type="term" value="P:fructose 1,6-bisphosphate metabolic process"/>
    <property type="evidence" value="ECO:0007669"/>
    <property type="project" value="TreeGrafter"/>
</dbReference>
<dbReference type="GO" id="GO:0005524">
    <property type="term" value="F:ATP binding"/>
    <property type="evidence" value="ECO:0007669"/>
    <property type="project" value="TreeGrafter"/>
</dbReference>
<evidence type="ECO:0000256" key="3">
    <source>
        <dbReference type="ARBA" id="ARBA00022777"/>
    </source>
</evidence>
<name>A0A1I5YU75_9PSEU</name>
<dbReference type="GO" id="GO:0016208">
    <property type="term" value="F:AMP binding"/>
    <property type="evidence" value="ECO:0007669"/>
    <property type="project" value="TreeGrafter"/>
</dbReference>
<dbReference type="PANTHER" id="PTHR13697">
    <property type="entry name" value="PHOSPHOFRUCTOKINASE"/>
    <property type="match status" value="1"/>
</dbReference>
<keyword evidence="3 7" id="KW-0418">Kinase</keyword>
<dbReference type="GO" id="GO:0046872">
    <property type="term" value="F:metal ion binding"/>
    <property type="evidence" value="ECO:0007669"/>
    <property type="project" value="UniProtKB-KW"/>
</dbReference>
<keyword evidence="4" id="KW-0460">Magnesium</keyword>
<dbReference type="AlphaFoldDB" id="A0A1I5YU75"/>
<dbReference type="Pfam" id="PF00365">
    <property type="entry name" value="PFK"/>
    <property type="match status" value="1"/>
</dbReference>
<organism evidence="7 8">
    <name type="scientific">Amycolatopsis rubida</name>
    <dbReference type="NCBI Taxonomy" id="112413"/>
    <lineage>
        <taxon>Bacteria</taxon>
        <taxon>Bacillati</taxon>
        <taxon>Actinomycetota</taxon>
        <taxon>Actinomycetes</taxon>
        <taxon>Pseudonocardiales</taxon>
        <taxon>Pseudonocardiaceae</taxon>
        <taxon>Amycolatopsis</taxon>
    </lineage>
</organism>
<dbReference type="GO" id="GO:0061621">
    <property type="term" value="P:canonical glycolysis"/>
    <property type="evidence" value="ECO:0007669"/>
    <property type="project" value="TreeGrafter"/>
</dbReference>
<feature type="domain" description="Phosphofructokinase" evidence="6">
    <location>
        <begin position="90"/>
        <end position="195"/>
    </location>
</feature>
<dbReference type="GO" id="GO:0070095">
    <property type="term" value="F:fructose-6-phosphate binding"/>
    <property type="evidence" value="ECO:0007669"/>
    <property type="project" value="TreeGrafter"/>
</dbReference>
<evidence type="ECO:0000256" key="5">
    <source>
        <dbReference type="SAM" id="MobiDB-lite"/>
    </source>
</evidence>
<dbReference type="PANTHER" id="PTHR13697:SF52">
    <property type="entry name" value="ATP-DEPENDENT 6-PHOSPHOFRUCTOKINASE 3"/>
    <property type="match status" value="1"/>
</dbReference>
<dbReference type="GO" id="GO:0005945">
    <property type="term" value="C:6-phosphofructokinase complex"/>
    <property type="evidence" value="ECO:0007669"/>
    <property type="project" value="TreeGrafter"/>
</dbReference>
<dbReference type="Proteomes" id="UP000199137">
    <property type="component" value="Unassembled WGS sequence"/>
</dbReference>
<evidence type="ECO:0000313" key="8">
    <source>
        <dbReference type="Proteomes" id="UP000199137"/>
    </source>
</evidence>
<keyword evidence="2" id="KW-0479">Metal-binding</keyword>